<proteinExistence type="predicted"/>
<dbReference type="EMBL" id="JFHU01000205">
    <property type="protein sequence ID" value="EXX85968.1"/>
    <property type="molecule type" value="Genomic_DNA"/>
</dbReference>
<dbReference type="Pfam" id="PF10737">
    <property type="entry name" value="GerPC"/>
    <property type="match status" value="1"/>
</dbReference>
<dbReference type="OrthoDB" id="2991331at2"/>
<dbReference type="RefSeq" id="WP_036584848.1">
    <property type="nucleotide sequence ID" value="NZ_KK082139.1"/>
</dbReference>
<protein>
    <submittedName>
        <fullName evidence="1">Uncharacterized protein</fullName>
    </submittedName>
</protein>
<dbReference type="InterPro" id="IPR019673">
    <property type="entry name" value="Spore_germination_GerPC"/>
</dbReference>
<evidence type="ECO:0000313" key="1">
    <source>
        <dbReference type="EMBL" id="EXX85968.1"/>
    </source>
</evidence>
<keyword evidence="2" id="KW-1185">Reference proteome</keyword>
<sequence>MDLFQYIVRLQQEMHRALAWQSDRIKVLTQELAAVRTQLEHLERLPRTNIEKIEYSFEQLKVERLDGTLIIGISPADTGVIQDFDMGQQHQEDVSFGQTNSSDDPQQPIRKEAGAYIREQVPKLLEKEANARSLALAPKDRDLIVEDMLKQVDERIRVYFQHMQAEKGQPIQTIREQVFHKVKQDVDAALQRYVEHFGKGEER</sequence>
<reference evidence="1 2" key="1">
    <citation type="submission" date="2014-02" db="EMBL/GenBank/DDBJ databases">
        <title>Genome sequence of Paenibacillus darwinianus reveals adaptive mechanisms for survival in Antarctic soils.</title>
        <authorList>
            <person name="Dsouza M."/>
            <person name="Taylor M.W."/>
            <person name="Turner S.J."/>
            <person name="Aislabie J."/>
        </authorList>
    </citation>
    <scope>NUCLEOTIDE SEQUENCE [LARGE SCALE GENOMIC DNA]</scope>
    <source>
        <strain evidence="1 2">CE1</strain>
    </source>
</reference>
<gene>
    <name evidence="1" type="ORF">BG53_07310</name>
</gene>
<name>A0A9W5W697_9BACL</name>
<comment type="caution">
    <text evidence="1">The sequence shown here is derived from an EMBL/GenBank/DDBJ whole genome shotgun (WGS) entry which is preliminary data.</text>
</comment>
<dbReference type="AlphaFoldDB" id="A0A9W5W697"/>
<organism evidence="1 2">
    <name type="scientific">Paenibacillus darwinianus</name>
    <dbReference type="NCBI Taxonomy" id="1380763"/>
    <lineage>
        <taxon>Bacteria</taxon>
        <taxon>Bacillati</taxon>
        <taxon>Bacillota</taxon>
        <taxon>Bacilli</taxon>
        <taxon>Bacillales</taxon>
        <taxon>Paenibacillaceae</taxon>
        <taxon>Paenibacillus</taxon>
    </lineage>
</organism>
<dbReference type="Proteomes" id="UP000053750">
    <property type="component" value="Unassembled WGS sequence"/>
</dbReference>
<evidence type="ECO:0000313" key="2">
    <source>
        <dbReference type="Proteomes" id="UP000053750"/>
    </source>
</evidence>
<accession>A0A9W5W697</accession>